<keyword evidence="3" id="KW-1185">Reference proteome</keyword>
<protein>
    <recommendedName>
        <fullName evidence="1">GTPase-associated protein 1 N-terminal domain-containing protein</fullName>
    </recommendedName>
</protein>
<dbReference type="Proteomes" id="UP001344906">
    <property type="component" value="Unassembled WGS sequence"/>
</dbReference>
<evidence type="ECO:0000313" key="3">
    <source>
        <dbReference type="Proteomes" id="UP001344906"/>
    </source>
</evidence>
<feature type="domain" description="GTPase-associated protein 1 N-terminal" evidence="1">
    <location>
        <begin position="5"/>
        <end position="146"/>
    </location>
</feature>
<dbReference type="InterPro" id="IPR045402">
    <property type="entry name" value="GAP1-N2"/>
</dbReference>
<name>A0ABQ6FWJ9_9CHLR</name>
<reference evidence="2 3" key="1">
    <citation type="submission" date="2023-02" db="EMBL/GenBank/DDBJ databases">
        <title>Dictyobacter halimunensis sp. nov., a new member of the class Ktedonobacteria from forest soil in a geothermal area.</title>
        <authorList>
            <person name="Rachmania M.K."/>
            <person name="Ningsih F."/>
            <person name="Sakai Y."/>
            <person name="Yabe S."/>
            <person name="Yokota A."/>
            <person name="Sjamsuridzal W."/>
        </authorList>
    </citation>
    <scope>NUCLEOTIDE SEQUENCE [LARGE SCALE GENOMIC DNA]</scope>
    <source>
        <strain evidence="2 3">S3.2.2.5</strain>
    </source>
</reference>
<accession>A0ABQ6FWJ9</accession>
<dbReference type="RefSeq" id="WP_338254055.1">
    <property type="nucleotide sequence ID" value="NZ_BSRI01000002.1"/>
</dbReference>
<proteinExistence type="predicted"/>
<evidence type="ECO:0000313" key="2">
    <source>
        <dbReference type="EMBL" id="GLV57978.1"/>
    </source>
</evidence>
<dbReference type="Pfam" id="PF20013">
    <property type="entry name" value="GAP1-N2"/>
    <property type="match status" value="1"/>
</dbReference>
<sequence length="1522" mass="175901">MKTESEQLWYTWSTRGFGGAGFQIRAASPGFLEGDNSLVPENGRIQALLAHARYVPPANTKDSGDIPPQHLPVSLAFIKVKQEYVLLHKCYCPPDDMNASSNFFSHMITDLPEVSSPAGPLAFTAREAVATWGSSFWKMKDELPETQKELLPVTFPSLQEPGTRVTIENEKMRGGTLDRDDLKKLKREHLEFIVRAFLMRQPGQRIYVAAPPEQVAYLLWGLTHCLPRTLESMRDLTFTTYERLEMERVSPFYGLKDEAQNYPVITGTCWMGSSTSDLPAMYYQDQGVNGFALNCYSGRSTPLMLDGVLARFVLFAVDCLLDENNHTYRELLEILKQAEREHCQDLTHFMRVYISYQETLSQNDVQELIDIIKHRLDNIVDEEKMLLADLERLRRPNVQSSILQWIVRNRSWWENTCRQDLVSFFACLDKYAHYPLPSNIQLVIDTLYATMTELGMRVAEQVNQTLSSNNTDYMYFWMDMLEMTAPLHQSPHIWLALVQNMTAEDLGVPVFQLWWQIKGENIFQAIHQRLKLPVDENLLTPLTPLGKNVVDKILVAIQGEDRWSIDNWQEKLIKITSPRQDPAVWIYLFEHIVTRPFDPIYWEWWNAYGKHGAEELNRMGRQNSSVADRLYQLGELIIGNIVQIITQEDPLKGIQSSPNWPIWSLWNEMFSTLIALADTEVGACRTWLDLWGNLWPYVFTPVYEQWWQHQGAETALVIRRCTEKHPQSEVAQNVADFIFESILPLTYDLVDLLLEQTEEKAQLNARNNLFIVLRVLLNALPAQHQEVVWFNADNNGGLLEYLMQTIQGCADEVYPWEIHRPLLETWAQVKALDGHPALYSWLNVSWGTIERLLADKQLPASWHHMAIDSVLLKPVTLEAPQLKHLLQSDQSWQAFQQVLQHNIASAETAPLALTFFQHLVEIDDPHKSRVLGSLLLAARGLPEVVQELLQLARFTNEETATFLERDCQEMLQLPEWPAAFTSVLYNYVTSLDASRLIDPTVAGLLRQLQQRSESEGSGISAELTLYINGWLYIEKLLSAPEDSKRWVRLARSRLGQMLGLQPEARGALADVLWPILVRHLNSEMDLTRVLDNLGPALTGTTLEAEAETETGTALLLNMATHMAAYHQQQPDVRRLVPYLKVALEQAQETLYPKNEAFLLTFFQTLCGDLNAEEYERLNKQSELWPLDYKEVWQTYMQQQHTKNTARVLAAFKKAVQNEDVEVITQAYQQVLKEVAYPGTHVNQQERDIALLAGDVVSAYKLMDQGALFQAHQEVLQSQYKDRIRYTPEIEHAIANLPEVPQMRPKTTRPLLKHRNSQMLTKIATQPNAEILKALEQSVQETNARTTIGMVQSKSIMLDQLNKIHAFKRLYIGYRLSILDTQIKNSPWNSKERSYYKKEKKDLQEVQRQNDQFLRRKALDDLIDNVFINSGIESRIKQGQCGIEEFLLEQRVLEQFRSFQPDDYVALVKMHNFTETDVKQVLRIFRRRERFAERLLKERYDLDSWLEERKKLYQDEIQIEGRW</sequence>
<dbReference type="EMBL" id="BSRI01000002">
    <property type="protein sequence ID" value="GLV57978.1"/>
    <property type="molecule type" value="Genomic_DNA"/>
</dbReference>
<gene>
    <name evidence="2" type="ORF">KDH_48120</name>
</gene>
<comment type="caution">
    <text evidence="2">The sequence shown here is derived from an EMBL/GenBank/DDBJ whole genome shotgun (WGS) entry which is preliminary data.</text>
</comment>
<evidence type="ECO:0000259" key="1">
    <source>
        <dbReference type="Pfam" id="PF20013"/>
    </source>
</evidence>
<organism evidence="2 3">
    <name type="scientific">Dictyobacter halimunensis</name>
    <dbReference type="NCBI Taxonomy" id="3026934"/>
    <lineage>
        <taxon>Bacteria</taxon>
        <taxon>Bacillati</taxon>
        <taxon>Chloroflexota</taxon>
        <taxon>Ktedonobacteria</taxon>
        <taxon>Ktedonobacterales</taxon>
        <taxon>Dictyobacteraceae</taxon>
        <taxon>Dictyobacter</taxon>
    </lineage>
</organism>